<evidence type="ECO:0000256" key="2">
    <source>
        <dbReference type="ARBA" id="ARBA00022475"/>
    </source>
</evidence>
<dbReference type="InterPro" id="IPR004960">
    <property type="entry name" value="LipA_acyltrans"/>
</dbReference>
<sequence length="289" mass="32189">MKQRLILVLVKGLGCLPLWLARMLGSFVGWLMWISNSRARRTTQTNLRLCLPDMPDAERKALARASVIESGIAGAEIPVVWRRSDTWLRTKVQDYEGVELLRRSLEQGKGVMLLTPHLGNWEVLPCILALHARITVLYQPSDDAALDEYICCARRRAHVDLAPTNRRGVTSLIKALRRGEMVGILPDQVPDPGNGAAEAPFFGEAAQTMTLVHSLRRSTDCEVLICSTLRTPGGFKVVIAPCDSDIYAADPALAAAGVNRSVEQEVRKAPKQYHWEYKRFKGRSMGEPY</sequence>
<gene>
    <name evidence="7" type="ORF">M6D89_14515</name>
</gene>
<dbReference type="PANTHER" id="PTHR30606">
    <property type="entry name" value="LIPID A BIOSYNTHESIS LAUROYL ACYLTRANSFERASE"/>
    <property type="match status" value="1"/>
</dbReference>
<proteinExistence type="predicted"/>
<keyword evidence="3" id="KW-0997">Cell inner membrane</keyword>
<keyword evidence="4" id="KW-0808">Transferase</keyword>
<evidence type="ECO:0000256" key="6">
    <source>
        <dbReference type="ARBA" id="ARBA00023315"/>
    </source>
</evidence>
<dbReference type="PIRSF" id="PIRSF026649">
    <property type="entry name" value="MsbB"/>
    <property type="match status" value="1"/>
</dbReference>
<keyword evidence="6 7" id="KW-0012">Acyltransferase</keyword>
<name>A0A9X2I6T3_9GAMM</name>
<protein>
    <submittedName>
        <fullName evidence="7">Lysophospholipid acyltransferase family protein</fullName>
    </submittedName>
</protein>
<keyword evidence="5" id="KW-0472">Membrane</keyword>
<comment type="subcellular location">
    <subcellularLocation>
        <location evidence="1">Cell inner membrane</location>
    </subcellularLocation>
</comment>
<organism evidence="7 8">
    <name type="scientific">Gilvimarinus xylanilyticus</name>
    <dbReference type="NCBI Taxonomy" id="2944139"/>
    <lineage>
        <taxon>Bacteria</taxon>
        <taxon>Pseudomonadati</taxon>
        <taxon>Pseudomonadota</taxon>
        <taxon>Gammaproteobacteria</taxon>
        <taxon>Cellvibrionales</taxon>
        <taxon>Cellvibrionaceae</taxon>
        <taxon>Gilvimarinus</taxon>
    </lineage>
</organism>
<dbReference type="EMBL" id="JAMFTH010000005">
    <property type="protein sequence ID" value="MCP8900517.1"/>
    <property type="molecule type" value="Genomic_DNA"/>
</dbReference>
<dbReference type="RefSeq" id="WP_253968804.1">
    <property type="nucleotide sequence ID" value="NZ_JAMFTH010000005.1"/>
</dbReference>
<evidence type="ECO:0000256" key="5">
    <source>
        <dbReference type="ARBA" id="ARBA00023136"/>
    </source>
</evidence>
<dbReference type="Pfam" id="PF03279">
    <property type="entry name" value="Lip_A_acyltrans"/>
    <property type="match status" value="1"/>
</dbReference>
<dbReference type="GO" id="GO:0005886">
    <property type="term" value="C:plasma membrane"/>
    <property type="evidence" value="ECO:0007669"/>
    <property type="project" value="UniProtKB-SubCell"/>
</dbReference>
<keyword evidence="2" id="KW-1003">Cell membrane</keyword>
<evidence type="ECO:0000256" key="3">
    <source>
        <dbReference type="ARBA" id="ARBA00022519"/>
    </source>
</evidence>
<dbReference type="GO" id="GO:0009247">
    <property type="term" value="P:glycolipid biosynthetic process"/>
    <property type="evidence" value="ECO:0007669"/>
    <property type="project" value="UniProtKB-ARBA"/>
</dbReference>
<dbReference type="AlphaFoldDB" id="A0A9X2I6T3"/>
<dbReference type="PANTHER" id="PTHR30606:SF10">
    <property type="entry name" value="PHOSPHATIDYLINOSITOL MANNOSIDE ACYLTRANSFERASE"/>
    <property type="match status" value="1"/>
</dbReference>
<accession>A0A9X2I6T3</accession>
<comment type="caution">
    <text evidence="7">The sequence shown here is derived from an EMBL/GenBank/DDBJ whole genome shotgun (WGS) entry which is preliminary data.</text>
</comment>
<evidence type="ECO:0000256" key="1">
    <source>
        <dbReference type="ARBA" id="ARBA00004533"/>
    </source>
</evidence>
<reference evidence="7" key="2">
    <citation type="submission" date="2023-01" db="EMBL/GenBank/DDBJ databases">
        <title>Gilvimarinus xylanilyticus HB14 isolated from Caulerpa lentillifera aquaculture base in Hainan, China.</title>
        <authorList>
            <person name="Zhang Y.-J."/>
        </authorList>
    </citation>
    <scope>NUCLEOTIDE SEQUENCE</scope>
    <source>
        <strain evidence="7">HB14</strain>
    </source>
</reference>
<evidence type="ECO:0000313" key="8">
    <source>
        <dbReference type="Proteomes" id="UP001139319"/>
    </source>
</evidence>
<keyword evidence="8" id="KW-1185">Reference proteome</keyword>
<dbReference type="GO" id="GO:0016746">
    <property type="term" value="F:acyltransferase activity"/>
    <property type="evidence" value="ECO:0007669"/>
    <property type="project" value="UniProtKB-KW"/>
</dbReference>
<evidence type="ECO:0000256" key="4">
    <source>
        <dbReference type="ARBA" id="ARBA00022679"/>
    </source>
</evidence>
<dbReference type="Proteomes" id="UP001139319">
    <property type="component" value="Unassembled WGS sequence"/>
</dbReference>
<dbReference type="CDD" id="cd07984">
    <property type="entry name" value="LPLAT_LABLAT-like"/>
    <property type="match status" value="1"/>
</dbReference>
<evidence type="ECO:0000313" key="7">
    <source>
        <dbReference type="EMBL" id="MCP8900517.1"/>
    </source>
</evidence>
<reference evidence="7" key="1">
    <citation type="submission" date="2022-05" db="EMBL/GenBank/DDBJ databases">
        <authorList>
            <person name="Sun H.-N."/>
        </authorList>
    </citation>
    <scope>NUCLEOTIDE SEQUENCE</scope>
    <source>
        <strain evidence="7">HB14</strain>
    </source>
</reference>